<feature type="compositionally biased region" description="Polar residues" evidence="1">
    <location>
        <begin position="15"/>
        <end position="32"/>
    </location>
</feature>
<dbReference type="HOGENOM" id="CLU_829390_0_0_1"/>
<evidence type="ECO:0000256" key="1">
    <source>
        <dbReference type="SAM" id="MobiDB-lite"/>
    </source>
</evidence>
<feature type="compositionally biased region" description="Basic and acidic residues" evidence="1">
    <location>
        <begin position="87"/>
        <end position="102"/>
    </location>
</feature>
<reference evidence="3" key="2">
    <citation type="submission" date="2015-01" db="EMBL/GenBank/DDBJ databases">
        <title>Evolutionary Origins and Diversification of the Mycorrhizal Mutualists.</title>
        <authorList>
            <consortium name="DOE Joint Genome Institute"/>
            <consortium name="Mycorrhizal Genomics Consortium"/>
            <person name="Kohler A."/>
            <person name="Kuo A."/>
            <person name="Nagy L.G."/>
            <person name="Floudas D."/>
            <person name="Copeland A."/>
            <person name="Barry K.W."/>
            <person name="Cichocki N."/>
            <person name="Veneault-Fourrey C."/>
            <person name="LaButti K."/>
            <person name="Lindquist E.A."/>
            <person name="Lipzen A."/>
            <person name="Lundell T."/>
            <person name="Morin E."/>
            <person name="Murat C."/>
            <person name="Riley R."/>
            <person name="Ohm R."/>
            <person name="Sun H."/>
            <person name="Tunlid A."/>
            <person name="Henrissat B."/>
            <person name="Grigoriev I.V."/>
            <person name="Hibbett D.S."/>
            <person name="Martin F."/>
        </authorList>
    </citation>
    <scope>NUCLEOTIDE SEQUENCE [LARGE SCALE GENOMIC DNA]</scope>
    <source>
        <strain evidence="3">Foug A</strain>
    </source>
</reference>
<feature type="compositionally biased region" description="Basic and acidic residues" evidence="1">
    <location>
        <begin position="1"/>
        <end position="14"/>
    </location>
</feature>
<feature type="compositionally biased region" description="Acidic residues" evidence="1">
    <location>
        <begin position="67"/>
        <end position="86"/>
    </location>
</feature>
<dbReference type="OrthoDB" id="3224221at2759"/>
<accession>A0A0C3D9A2</accession>
<dbReference type="Proteomes" id="UP000053989">
    <property type="component" value="Unassembled WGS sequence"/>
</dbReference>
<proteinExistence type="predicted"/>
<keyword evidence="3" id="KW-1185">Reference proteome</keyword>
<feature type="region of interest" description="Disordered" evidence="1">
    <location>
        <begin position="1"/>
        <end position="102"/>
    </location>
</feature>
<organism evidence="2 3">
    <name type="scientific">Scleroderma citrinum Foug A</name>
    <dbReference type="NCBI Taxonomy" id="1036808"/>
    <lineage>
        <taxon>Eukaryota</taxon>
        <taxon>Fungi</taxon>
        <taxon>Dikarya</taxon>
        <taxon>Basidiomycota</taxon>
        <taxon>Agaricomycotina</taxon>
        <taxon>Agaricomycetes</taxon>
        <taxon>Agaricomycetidae</taxon>
        <taxon>Boletales</taxon>
        <taxon>Sclerodermatineae</taxon>
        <taxon>Sclerodermataceae</taxon>
        <taxon>Scleroderma</taxon>
    </lineage>
</organism>
<feature type="region of interest" description="Disordered" evidence="1">
    <location>
        <begin position="121"/>
        <end position="144"/>
    </location>
</feature>
<evidence type="ECO:0000313" key="3">
    <source>
        <dbReference type="Proteomes" id="UP000053989"/>
    </source>
</evidence>
<sequence>MAKQHEHNLRELQKKMQSLSARHTMPATSNINFRPVPSHFHEESQSPSGSPTPRHSQQSPASYQDFSWEEPQDDGNDTEDANDGSNDDEKGTPESHSGSEDMMWKHIESMLNRLLDERGIKHGASSSNTIPRRGKQYKKDNDLEKERDHEHCSEHLAYVRNLFQQVYNVEKDEDFRSFASATAEQKYEQHLIIAQGVAEMKEEAEENDTNIWRWLADVLEQLGADGMSSDESGIEDEIKIIYNTKVMPWRKDLETELQIIDDQQLVDMDIFTPRGLKPVKQRRGTQNLQTSHRTVAGLPWTFYDEEWLERQPPKFHARIPTEKFKWYNIYGCRHT</sequence>
<reference evidence="2 3" key="1">
    <citation type="submission" date="2014-04" db="EMBL/GenBank/DDBJ databases">
        <authorList>
            <consortium name="DOE Joint Genome Institute"/>
            <person name="Kuo A."/>
            <person name="Kohler A."/>
            <person name="Nagy L.G."/>
            <person name="Floudas D."/>
            <person name="Copeland A."/>
            <person name="Barry K.W."/>
            <person name="Cichocki N."/>
            <person name="Veneault-Fourrey C."/>
            <person name="LaButti K."/>
            <person name="Lindquist E.A."/>
            <person name="Lipzen A."/>
            <person name="Lundell T."/>
            <person name="Morin E."/>
            <person name="Murat C."/>
            <person name="Sun H."/>
            <person name="Tunlid A."/>
            <person name="Henrissat B."/>
            <person name="Grigoriev I.V."/>
            <person name="Hibbett D.S."/>
            <person name="Martin F."/>
            <person name="Nordberg H.P."/>
            <person name="Cantor M.N."/>
            <person name="Hua S.X."/>
        </authorList>
    </citation>
    <scope>NUCLEOTIDE SEQUENCE [LARGE SCALE GENOMIC DNA]</scope>
    <source>
        <strain evidence="2 3">Foug A</strain>
    </source>
</reference>
<feature type="compositionally biased region" description="Polar residues" evidence="1">
    <location>
        <begin position="45"/>
        <end position="65"/>
    </location>
</feature>
<dbReference type="AlphaFoldDB" id="A0A0C3D9A2"/>
<dbReference type="InParanoid" id="A0A0C3D9A2"/>
<gene>
    <name evidence="2" type="ORF">SCLCIDRAFT_32203</name>
</gene>
<protein>
    <submittedName>
        <fullName evidence="2">Uncharacterized protein</fullName>
    </submittedName>
</protein>
<dbReference type="EMBL" id="KN822193">
    <property type="protein sequence ID" value="KIM52979.1"/>
    <property type="molecule type" value="Genomic_DNA"/>
</dbReference>
<evidence type="ECO:0000313" key="2">
    <source>
        <dbReference type="EMBL" id="KIM52979.1"/>
    </source>
</evidence>
<name>A0A0C3D9A2_9AGAM</name>
<dbReference type="STRING" id="1036808.A0A0C3D9A2"/>